<protein>
    <submittedName>
        <fullName evidence="5">ATP-binding protein</fullName>
    </submittedName>
</protein>
<dbReference type="Proteomes" id="UP000746471">
    <property type="component" value="Unassembled WGS sequence"/>
</dbReference>
<sequence>MKQMLILSGKGGTGKTTVASAFIKLSRARFFADCDVDAPNLHLLMMRDRTPTQSDYSGMPKAVINQELCISCGLCYEHCRFDAIAVDPNYHVNAFACEGCGVCEYQCPVNAVQMTAMVDGTLKLYQDEAKAFSTAKLSVGSGTSGKLVTAVKTQLKDSIKNGTTANYSDQKGEEIVIIDGSPGIGCPVIASISGVDMVLVVAEPTLSGMSDMLRILETSKKMGTRAAVCINKYDVNEKIGAEIERYCETNAIPYFGAIPFDEQVPHLINEGFSIIDSANNAGNAVKQIYLKAVKALNEQPTSDTGIVKSITALQ</sequence>
<dbReference type="CDD" id="cd03110">
    <property type="entry name" value="SIMIBI_bact_arch"/>
    <property type="match status" value="1"/>
</dbReference>
<dbReference type="Pfam" id="PF01656">
    <property type="entry name" value="CbiA"/>
    <property type="match status" value="1"/>
</dbReference>
<dbReference type="SUPFAM" id="SSF52540">
    <property type="entry name" value="P-loop containing nucleoside triphosphate hydrolases"/>
    <property type="match status" value="1"/>
</dbReference>
<dbReference type="Gene3D" id="3.40.50.300">
    <property type="entry name" value="P-loop containing nucleotide triphosphate hydrolases"/>
    <property type="match status" value="1"/>
</dbReference>
<dbReference type="InterPro" id="IPR017900">
    <property type="entry name" value="4Fe4S_Fe_S_CS"/>
</dbReference>
<dbReference type="PANTHER" id="PTHR43534:SF1">
    <property type="entry name" value="4FE-4S CLUSTER CONTAINING PARA FAMILY ATPASE PROTEIN"/>
    <property type="match status" value="1"/>
</dbReference>
<organism evidence="5 6">
    <name type="scientific">Fusibacter paucivorans</name>
    <dbReference type="NCBI Taxonomy" id="76009"/>
    <lineage>
        <taxon>Bacteria</taxon>
        <taxon>Bacillati</taxon>
        <taxon>Bacillota</taxon>
        <taxon>Clostridia</taxon>
        <taxon>Eubacteriales</taxon>
        <taxon>Eubacteriales Family XII. Incertae Sedis</taxon>
        <taxon>Fusibacter</taxon>
    </lineage>
</organism>
<dbReference type="InterPro" id="IPR002586">
    <property type="entry name" value="CobQ/CobB/MinD/ParA_Nub-bd_dom"/>
</dbReference>
<feature type="domain" description="4Fe-4S ferredoxin-type" evidence="4">
    <location>
        <begin position="90"/>
        <end position="117"/>
    </location>
</feature>
<keyword evidence="3" id="KW-0411">Iron-sulfur</keyword>
<evidence type="ECO:0000256" key="2">
    <source>
        <dbReference type="ARBA" id="ARBA00023004"/>
    </source>
</evidence>
<feature type="domain" description="4Fe-4S ferredoxin-type" evidence="4">
    <location>
        <begin position="60"/>
        <end position="89"/>
    </location>
</feature>
<accession>A0ABS5PNN0</accession>
<evidence type="ECO:0000256" key="3">
    <source>
        <dbReference type="ARBA" id="ARBA00023014"/>
    </source>
</evidence>
<evidence type="ECO:0000259" key="4">
    <source>
        <dbReference type="PROSITE" id="PS51379"/>
    </source>
</evidence>
<dbReference type="Gene3D" id="3.30.70.20">
    <property type="match status" value="1"/>
</dbReference>
<proteinExistence type="predicted"/>
<keyword evidence="2" id="KW-0408">Iron</keyword>
<evidence type="ECO:0000256" key="1">
    <source>
        <dbReference type="ARBA" id="ARBA00022723"/>
    </source>
</evidence>
<dbReference type="PROSITE" id="PS51379">
    <property type="entry name" value="4FE4S_FER_2"/>
    <property type="match status" value="2"/>
</dbReference>
<dbReference type="PROSITE" id="PS00198">
    <property type="entry name" value="4FE4S_FER_1"/>
    <property type="match status" value="1"/>
</dbReference>
<dbReference type="InterPro" id="IPR027417">
    <property type="entry name" value="P-loop_NTPase"/>
</dbReference>
<dbReference type="InterPro" id="IPR017896">
    <property type="entry name" value="4Fe4S_Fe-S-bd"/>
</dbReference>
<comment type="caution">
    <text evidence="5">The sequence shown here is derived from an EMBL/GenBank/DDBJ whole genome shotgun (WGS) entry which is preliminary data.</text>
</comment>
<dbReference type="RefSeq" id="WP_213236643.1">
    <property type="nucleotide sequence ID" value="NZ_JAHBCL010000013.1"/>
</dbReference>
<reference evidence="5 6" key="1">
    <citation type="submission" date="2021-05" db="EMBL/GenBank/DDBJ databases">
        <title>Fusibacter ferrireducens sp. nov., an anaerobic, sulfur- and Fe-reducing bacterium isolated from the mangrove sediment.</title>
        <authorList>
            <person name="Qiu D."/>
        </authorList>
    </citation>
    <scope>NUCLEOTIDE SEQUENCE [LARGE SCALE GENOMIC DNA]</scope>
    <source>
        <strain evidence="5 6">DSM 12116</strain>
    </source>
</reference>
<keyword evidence="1" id="KW-0479">Metal-binding</keyword>
<keyword evidence="5" id="KW-0067">ATP-binding</keyword>
<keyword evidence="6" id="KW-1185">Reference proteome</keyword>
<dbReference type="GO" id="GO:0005524">
    <property type="term" value="F:ATP binding"/>
    <property type="evidence" value="ECO:0007669"/>
    <property type="project" value="UniProtKB-KW"/>
</dbReference>
<evidence type="ECO:0000313" key="5">
    <source>
        <dbReference type="EMBL" id="MBS7526784.1"/>
    </source>
</evidence>
<keyword evidence="5" id="KW-0547">Nucleotide-binding</keyword>
<evidence type="ECO:0000313" key="6">
    <source>
        <dbReference type="Proteomes" id="UP000746471"/>
    </source>
</evidence>
<dbReference type="Pfam" id="PF00037">
    <property type="entry name" value="Fer4"/>
    <property type="match status" value="2"/>
</dbReference>
<gene>
    <name evidence="5" type="ORF">KHM83_08850</name>
</gene>
<dbReference type="PANTHER" id="PTHR43534">
    <property type="entry name" value="MIND SUPERFAMILY P-LOOP ATPASE CONTAINING AN INSERTED FERREDOXIN DOMAIN"/>
    <property type="match status" value="1"/>
</dbReference>
<dbReference type="EMBL" id="JAHBCL010000013">
    <property type="protein sequence ID" value="MBS7526784.1"/>
    <property type="molecule type" value="Genomic_DNA"/>
</dbReference>
<name>A0ABS5PNN0_9FIRM</name>